<keyword evidence="6 7" id="KW-0472">Membrane</keyword>
<feature type="region of interest" description="Disordered" evidence="8">
    <location>
        <begin position="356"/>
        <end position="468"/>
    </location>
</feature>
<dbReference type="EMBL" id="JAANER010000007">
    <property type="protein sequence ID" value="KAG9187433.1"/>
    <property type="molecule type" value="Genomic_DNA"/>
</dbReference>
<proteinExistence type="inferred from homology"/>
<comment type="similarity">
    <text evidence="2 7">Belongs to the DLT1 family.</text>
</comment>
<feature type="region of interest" description="Disordered" evidence="8">
    <location>
        <begin position="116"/>
        <end position="167"/>
    </location>
</feature>
<feature type="compositionally biased region" description="Low complexity" evidence="8">
    <location>
        <begin position="329"/>
        <end position="341"/>
    </location>
</feature>
<evidence type="ECO:0000256" key="4">
    <source>
        <dbReference type="ARBA" id="ARBA00022692"/>
    </source>
</evidence>
<evidence type="ECO:0000313" key="9">
    <source>
        <dbReference type="EMBL" id="KAG9187433.1"/>
    </source>
</evidence>
<comment type="caution">
    <text evidence="7">Lacks conserved residue(s) required for the propagation of feature annotation.</text>
</comment>
<feature type="transmembrane region" description="Helical" evidence="7">
    <location>
        <begin position="42"/>
        <end position="63"/>
    </location>
</feature>
<reference evidence="9" key="1">
    <citation type="submission" date="2021-07" db="EMBL/GenBank/DDBJ databases">
        <title>Genome Resource of American Ginseng Black Spot Pathogen Alternaria panax.</title>
        <authorList>
            <person name="Qiu C."/>
            <person name="Wang W."/>
            <person name="Liu Z."/>
        </authorList>
    </citation>
    <scope>NUCLEOTIDE SEQUENCE</scope>
    <source>
        <strain evidence="9">BNCC115425</strain>
    </source>
</reference>
<dbReference type="AlphaFoldDB" id="A0AAD4FCJ5"/>
<evidence type="ECO:0000256" key="1">
    <source>
        <dbReference type="ARBA" id="ARBA00002489"/>
    </source>
</evidence>
<feature type="compositionally biased region" description="Basic residues" evidence="8">
    <location>
        <begin position="140"/>
        <end position="155"/>
    </location>
</feature>
<gene>
    <name evidence="7" type="primary">DLT1</name>
    <name evidence="9" type="ORF">G6011_05304</name>
</gene>
<evidence type="ECO:0000256" key="8">
    <source>
        <dbReference type="SAM" id="MobiDB-lite"/>
    </source>
</evidence>
<dbReference type="PANTHER" id="PTHR40021">
    <property type="entry name" value="DEFECT AT LOW TEMPERATURE PROTEIN 1"/>
    <property type="match status" value="1"/>
</dbReference>
<sequence>MRIPLFRIWYSTTYTTLLIILLILLALTPADTIYQSIKSEELQKLFVIGGVYLLTCSIVLLIYSTRIYTNRTVLAAIPKSYVPIEEGEVGKGVRRMIVKHFKRSAVIAWDSRPRDVRGEVDQDEEKGEESRPNTAETRREKHKANKKKGHHHHHHAPDATIIPVSANSPPWGHVSHPGWASPSSPDLPNLQYWGVICELPNLIEAKAVSLAPPDPAIEESAPQYPDNAPPLPDARIVTLLQRPRAMGLREYLARLAEFGLLNPPSLGATFLAQYEYARFSTANLTETQFRDIMAVFAEILNGMREVDAEVIEEARAQDIESDTRSLAPTESSSETSSSSHSYLPYRTAQLERQASLSSFNSSLSTSDSVSTTHSPQTVRTAPSRQQRSSTVFGTPRTPSQRSHADSESETGSVVVRERPRRSPSTLLPNSSESSLGSAYSAGTAGSVIRLHSNPSEGDLPYEYNVDAG</sequence>
<comment type="caution">
    <text evidence="9">The sequence shown here is derived from an EMBL/GenBank/DDBJ whole genome shotgun (WGS) entry which is preliminary data.</text>
</comment>
<keyword evidence="10" id="KW-1185">Reference proteome</keyword>
<evidence type="ECO:0000256" key="3">
    <source>
        <dbReference type="ARBA" id="ARBA00021353"/>
    </source>
</evidence>
<feature type="region of interest" description="Disordered" evidence="8">
    <location>
        <begin position="315"/>
        <end position="342"/>
    </location>
</feature>
<comment type="subcellular location">
    <subcellularLocation>
        <location evidence="7">Membrane</location>
        <topology evidence="7">Multi-pass membrane protein</topology>
    </subcellularLocation>
</comment>
<feature type="compositionally biased region" description="Basic and acidic residues" evidence="8">
    <location>
        <begin position="128"/>
        <end position="139"/>
    </location>
</feature>
<dbReference type="InterPro" id="IPR038869">
    <property type="entry name" value="DLT1"/>
</dbReference>
<comment type="function">
    <text evidence="1 7">Required for growth under high-pressure and low-temperature conditions.</text>
</comment>
<feature type="compositionally biased region" description="Low complexity" evidence="8">
    <location>
        <begin position="356"/>
        <end position="374"/>
    </location>
</feature>
<evidence type="ECO:0000256" key="6">
    <source>
        <dbReference type="ARBA" id="ARBA00023136"/>
    </source>
</evidence>
<protein>
    <recommendedName>
        <fullName evidence="3 7">Defect at low temperature protein 1</fullName>
    </recommendedName>
</protein>
<dbReference type="PANTHER" id="PTHR40021:SF1">
    <property type="entry name" value="DEFECT AT LOW TEMPERATURE PROTEIN 1"/>
    <property type="match status" value="1"/>
</dbReference>
<name>A0AAD4FCJ5_9PLEO</name>
<feature type="compositionally biased region" description="Low complexity" evidence="8">
    <location>
        <begin position="430"/>
        <end position="442"/>
    </location>
</feature>
<evidence type="ECO:0000256" key="5">
    <source>
        <dbReference type="ARBA" id="ARBA00022989"/>
    </source>
</evidence>
<evidence type="ECO:0000256" key="7">
    <source>
        <dbReference type="RuleBase" id="RU367100"/>
    </source>
</evidence>
<keyword evidence="5 7" id="KW-1133">Transmembrane helix</keyword>
<accession>A0AAD4FCJ5</accession>
<evidence type="ECO:0000313" key="10">
    <source>
        <dbReference type="Proteomes" id="UP001199106"/>
    </source>
</evidence>
<organism evidence="9 10">
    <name type="scientific">Alternaria panax</name>
    <dbReference type="NCBI Taxonomy" id="48097"/>
    <lineage>
        <taxon>Eukaryota</taxon>
        <taxon>Fungi</taxon>
        <taxon>Dikarya</taxon>
        <taxon>Ascomycota</taxon>
        <taxon>Pezizomycotina</taxon>
        <taxon>Dothideomycetes</taxon>
        <taxon>Pleosporomycetidae</taxon>
        <taxon>Pleosporales</taxon>
        <taxon>Pleosporineae</taxon>
        <taxon>Pleosporaceae</taxon>
        <taxon>Alternaria</taxon>
        <taxon>Alternaria sect. Panax</taxon>
    </lineage>
</organism>
<dbReference type="GO" id="GO:0016020">
    <property type="term" value="C:membrane"/>
    <property type="evidence" value="ECO:0007669"/>
    <property type="project" value="UniProtKB-SubCell"/>
</dbReference>
<feature type="compositionally biased region" description="Polar residues" evidence="8">
    <location>
        <begin position="375"/>
        <end position="401"/>
    </location>
</feature>
<dbReference type="Proteomes" id="UP001199106">
    <property type="component" value="Unassembled WGS sequence"/>
</dbReference>
<keyword evidence="4 7" id="KW-0812">Transmembrane</keyword>
<evidence type="ECO:0000256" key="2">
    <source>
        <dbReference type="ARBA" id="ARBA00005550"/>
    </source>
</evidence>